<dbReference type="InterPro" id="IPR023753">
    <property type="entry name" value="FAD/NAD-binding_dom"/>
</dbReference>
<dbReference type="Proteomes" id="UP000006443">
    <property type="component" value="Unassembled WGS sequence"/>
</dbReference>
<keyword evidence="3" id="KW-0274">FAD</keyword>
<protein>
    <submittedName>
        <fullName evidence="6">FAD-dependent pyridine nucleotide-disulphide oxidoreductase</fullName>
    </submittedName>
</protein>
<accession>C0GDH2</accession>
<gene>
    <name evidence="6" type="ORF">DealDRAFT_0623</name>
</gene>
<dbReference type="Gene3D" id="3.30.390.30">
    <property type="match status" value="1"/>
</dbReference>
<evidence type="ECO:0000259" key="5">
    <source>
        <dbReference type="Pfam" id="PF18267"/>
    </source>
</evidence>
<dbReference type="Pfam" id="PF18267">
    <property type="entry name" value="Rubredoxin_C"/>
    <property type="match status" value="1"/>
</dbReference>
<dbReference type="Pfam" id="PF07992">
    <property type="entry name" value="Pyr_redox_2"/>
    <property type="match status" value="1"/>
</dbReference>
<comment type="cofactor">
    <cofactor evidence="1">
        <name>FAD</name>
        <dbReference type="ChEBI" id="CHEBI:57692"/>
    </cofactor>
</comment>
<keyword evidence="7" id="KW-1185">Reference proteome</keyword>
<dbReference type="PRINTS" id="PR00411">
    <property type="entry name" value="PNDRDTASEI"/>
</dbReference>
<evidence type="ECO:0000256" key="3">
    <source>
        <dbReference type="ARBA" id="ARBA00022827"/>
    </source>
</evidence>
<evidence type="ECO:0000256" key="2">
    <source>
        <dbReference type="ARBA" id="ARBA00022630"/>
    </source>
</evidence>
<dbReference type="OrthoDB" id="9807946at2"/>
<evidence type="ECO:0000259" key="4">
    <source>
        <dbReference type="Pfam" id="PF07992"/>
    </source>
</evidence>
<evidence type="ECO:0000256" key="1">
    <source>
        <dbReference type="ARBA" id="ARBA00001974"/>
    </source>
</evidence>
<dbReference type="AlphaFoldDB" id="C0GDH2"/>
<dbReference type="GO" id="GO:0016491">
    <property type="term" value="F:oxidoreductase activity"/>
    <property type="evidence" value="ECO:0007669"/>
    <property type="project" value="InterPro"/>
</dbReference>
<organism evidence="6 7">
    <name type="scientific">Dethiobacter alkaliphilus AHT 1</name>
    <dbReference type="NCBI Taxonomy" id="555088"/>
    <lineage>
        <taxon>Bacteria</taxon>
        <taxon>Bacillati</taxon>
        <taxon>Bacillota</taxon>
        <taxon>Dethiobacteria</taxon>
        <taxon>Dethiobacterales</taxon>
        <taxon>Dethiobacteraceae</taxon>
        <taxon>Dethiobacter</taxon>
    </lineage>
</organism>
<dbReference type="STRING" id="555088.DealDRAFT_0623"/>
<dbReference type="PANTHER" id="PTHR43429:SF3">
    <property type="entry name" value="NITRITE REDUCTASE [NAD(P)H]"/>
    <property type="match status" value="1"/>
</dbReference>
<dbReference type="eggNOG" id="COG1251">
    <property type="taxonomic scope" value="Bacteria"/>
</dbReference>
<proteinExistence type="predicted"/>
<dbReference type="SUPFAM" id="SSF51905">
    <property type="entry name" value="FAD/NAD(P)-binding domain"/>
    <property type="match status" value="2"/>
</dbReference>
<dbReference type="PRINTS" id="PR00368">
    <property type="entry name" value="FADPNR"/>
</dbReference>
<comment type="caution">
    <text evidence="6">The sequence shown here is derived from an EMBL/GenBank/DDBJ whole genome shotgun (WGS) entry which is preliminary data.</text>
</comment>
<evidence type="ECO:0000313" key="7">
    <source>
        <dbReference type="Proteomes" id="UP000006443"/>
    </source>
</evidence>
<dbReference type="Gene3D" id="3.50.50.60">
    <property type="entry name" value="FAD/NAD(P)-binding domain"/>
    <property type="match status" value="2"/>
</dbReference>
<feature type="domain" description="NADH-rubredoxin oxidoreductase C-terminal" evidence="5">
    <location>
        <begin position="317"/>
        <end position="384"/>
    </location>
</feature>
<evidence type="ECO:0000313" key="6">
    <source>
        <dbReference type="EMBL" id="EEG78693.1"/>
    </source>
</evidence>
<dbReference type="InterPro" id="IPR050260">
    <property type="entry name" value="FAD-bd_OxRdtase"/>
</dbReference>
<dbReference type="InterPro" id="IPR041575">
    <property type="entry name" value="Rubredoxin_C"/>
</dbReference>
<reference evidence="6 7" key="1">
    <citation type="submission" date="2009-02" db="EMBL/GenBank/DDBJ databases">
        <title>Sequencing of the draft genome and assembly of Dethiobacter alkaliphilus AHT 1.</title>
        <authorList>
            <consortium name="US DOE Joint Genome Institute (JGI-PGF)"/>
            <person name="Lucas S."/>
            <person name="Copeland A."/>
            <person name="Lapidus A."/>
            <person name="Glavina del Rio T."/>
            <person name="Dalin E."/>
            <person name="Tice H."/>
            <person name="Bruce D."/>
            <person name="Goodwin L."/>
            <person name="Pitluck S."/>
            <person name="Larimer F."/>
            <person name="Land M.L."/>
            <person name="Hauser L."/>
            <person name="Muyzer G."/>
        </authorList>
    </citation>
    <scope>NUCLEOTIDE SEQUENCE [LARGE SCALE GENOMIC DNA]</scope>
    <source>
        <strain evidence="6 7">AHT 1</strain>
    </source>
</reference>
<sequence length="416" mass="45090">MKHVIIGNSTAAVGAVEGIRRSDQDSSITVISSEPHHTYSRPLISYYLSGKVDSAGMAYRPPGFYQENKVTTLLGKTAESIDVEGKTVRLSGGKCIAYDRLLIATGSRPSGLDIEGITKKNVFSFYTLDDSRKLQHYIRPEMSAVVLGAGLTALKAAEALVSLGVKTTLVVRSRILRNFLDTKAAEQLTAHLKHCGLHLVCGSEPEAVLGKSAAEAVQLRDGRVLPCDLVISSIGIQPNTEIVRDKLETDYGILVDQGMRTSADHIYAAGDVAQGYDLLSEQRRVIPLLPVAYGQGEVAGRNMAGENAVYTGMGMNAVSFFGLPVISAGQIEANEGEEVSLTQDAEGGKIYRKLIFRENRLTGYVLMEQIDRAGILTWLIREKIDVTSFKESLLAGTFNHAHLPEEIRRKKVAVAG</sequence>
<dbReference type="PANTHER" id="PTHR43429">
    <property type="entry name" value="PYRIDINE NUCLEOTIDE-DISULFIDE OXIDOREDUCTASE DOMAIN-CONTAINING"/>
    <property type="match status" value="1"/>
</dbReference>
<keyword evidence="2" id="KW-0285">Flavoprotein</keyword>
<dbReference type="InterPro" id="IPR036188">
    <property type="entry name" value="FAD/NAD-bd_sf"/>
</dbReference>
<name>C0GDH2_DETAL</name>
<feature type="domain" description="FAD/NAD(P)-binding" evidence="4">
    <location>
        <begin position="1"/>
        <end position="296"/>
    </location>
</feature>
<dbReference type="RefSeq" id="WP_008514771.1">
    <property type="nucleotide sequence ID" value="NZ_ACJM01000002.1"/>
</dbReference>
<dbReference type="EMBL" id="ACJM01000002">
    <property type="protein sequence ID" value="EEG78693.1"/>
    <property type="molecule type" value="Genomic_DNA"/>
</dbReference>
<dbReference type="InterPro" id="IPR016156">
    <property type="entry name" value="FAD/NAD-linked_Rdtase_dimer_sf"/>
</dbReference>